<dbReference type="InterPro" id="IPR050882">
    <property type="entry name" value="Prepilin_peptidase/N-MTase"/>
</dbReference>
<evidence type="ECO:0000313" key="5">
    <source>
        <dbReference type="Proteomes" id="UP000254467"/>
    </source>
</evidence>
<feature type="transmembrane region" description="Helical" evidence="2">
    <location>
        <begin position="48"/>
        <end position="65"/>
    </location>
</feature>
<evidence type="ECO:0000256" key="2">
    <source>
        <dbReference type="SAM" id="Phobius"/>
    </source>
</evidence>
<dbReference type="InterPro" id="IPR000045">
    <property type="entry name" value="Prepilin_IV_endopep_pep"/>
</dbReference>
<evidence type="ECO:0000256" key="1">
    <source>
        <dbReference type="ARBA" id="ARBA00005801"/>
    </source>
</evidence>
<dbReference type="PANTHER" id="PTHR30487:SF0">
    <property type="entry name" value="PREPILIN LEADER PEPTIDASE_N-METHYLTRANSFERASE-RELATED"/>
    <property type="match status" value="1"/>
</dbReference>
<dbReference type="STRING" id="35756.GCA_001044155_02465"/>
<dbReference type="OrthoDB" id="4428077at2"/>
<sequence length="133" mass="13899">MWELGGVLAWSVTLAIYDIAYRRLPDWLTLPATGLAVVAAVFVDKQALVGLLWPAAYLALAWRGGGIGGGDIKLAVPLGIWVAHHAGLFGVVVAMGLASALTLVLLLLRRSPDGPHGPAMLLGAWTVVLNAVN</sequence>
<feature type="domain" description="Prepilin type IV endopeptidase peptidase" evidence="3">
    <location>
        <begin position="8"/>
        <end position="101"/>
    </location>
</feature>
<proteinExistence type="inferred from homology"/>
<dbReference type="Gene3D" id="1.20.120.1220">
    <property type="match status" value="1"/>
</dbReference>
<evidence type="ECO:0000259" key="3">
    <source>
        <dbReference type="Pfam" id="PF01478"/>
    </source>
</evidence>
<reference evidence="4 5" key="1">
    <citation type="submission" date="2018-06" db="EMBL/GenBank/DDBJ databases">
        <authorList>
            <consortium name="Pathogen Informatics"/>
            <person name="Doyle S."/>
        </authorList>
    </citation>
    <scope>NUCLEOTIDE SEQUENCE [LARGE SCALE GENOMIC DNA]</scope>
    <source>
        <strain evidence="4 5">NCTC11862</strain>
    </source>
</reference>
<dbReference type="EMBL" id="UFXQ01000001">
    <property type="protein sequence ID" value="STC70545.1"/>
    <property type="molecule type" value="Genomic_DNA"/>
</dbReference>
<dbReference type="AlphaFoldDB" id="A0A376CQH3"/>
<keyword evidence="2" id="KW-1133">Transmembrane helix</keyword>
<name>A0A376CQH3_9CORY</name>
<gene>
    <name evidence="4" type="ORF">NCTC11862_02364</name>
</gene>
<dbReference type="Proteomes" id="UP000254467">
    <property type="component" value="Unassembled WGS sequence"/>
</dbReference>
<dbReference type="GO" id="GO:0004190">
    <property type="term" value="F:aspartic-type endopeptidase activity"/>
    <property type="evidence" value="ECO:0007669"/>
    <property type="project" value="InterPro"/>
</dbReference>
<protein>
    <submittedName>
        <fullName evidence="4">Signal peptidase</fullName>
    </submittedName>
</protein>
<dbReference type="GO" id="GO:0005886">
    <property type="term" value="C:plasma membrane"/>
    <property type="evidence" value="ECO:0007669"/>
    <property type="project" value="TreeGrafter"/>
</dbReference>
<dbReference type="RefSeq" id="WP_018582053.1">
    <property type="nucleotide sequence ID" value="NZ_LDYD01000008.1"/>
</dbReference>
<keyword evidence="2" id="KW-0472">Membrane</keyword>
<keyword evidence="2" id="KW-0812">Transmembrane</keyword>
<evidence type="ECO:0000313" key="4">
    <source>
        <dbReference type="EMBL" id="STC70545.1"/>
    </source>
</evidence>
<accession>A0A376CQH3</accession>
<dbReference type="Pfam" id="PF01478">
    <property type="entry name" value="Peptidase_A24"/>
    <property type="match status" value="1"/>
</dbReference>
<feature type="transmembrane region" description="Helical" evidence="2">
    <location>
        <begin position="27"/>
        <end position="43"/>
    </location>
</feature>
<feature type="transmembrane region" description="Helical" evidence="2">
    <location>
        <begin position="85"/>
        <end position="108"/>
    </location>
</feature>
<dbReference type="GO" id="GO:0006465">
    <property type="term" value="P:signal peptide processing"/>
    <property type="evidence" value="ECO:0007669"/>
    <property type="project" value="TreeGrafter"/>
</dbReference>
<organism evidence="4 5">
    <name type="scientific">Corynebacterium pilosum</name>
    <dbReference type="NCBI Taxonomy" id="35756"/>
    <lineage>
        <taxon>Bacteria</taxon>
        <taxon>Bacillati</taxon>
        <taxon>Actinomycetota</taxon>
        <taxon>Actinomycetes</taxon>
        <taxon>Mycobacteriales</taxon>
        <taxon>Corynebacteriaceae</taxon>
        <taxon>Corynebacterium</taxon>
    </lineage>
</organism>
<comment type="similarity">
    <text evidence="1">Belongs to the peptidase A24 family.</text>
</comment>
<keyword evidence="5" id="KW-1185">Reference proteome</keyword>
<dbReference type="PANTHER" id="PTHR30487">
    <property type="entry name" value="TYPE 4 PREPILIN-LIKE PROTEINS LEADER PEPTIDE-PROCESSING ENZYME"/>
    <property type="match status" value="1"/>
</dbReference>